<accession>A0A2J6RAK9</accession>
<keyword evidence="1" id="KW-0472">Membrane</keyword>
<name>A0A2J6RAK9_HYAVF</name>
<keyword evidence="3" id="KW-1185">Reference proteome</keyword>
<protein>
    <submittedName>
        <fullName evidence="2">Uncharacterized protein</fullName>
    </submittedName>
</protein>
<gene>
    <name evidence="2" type="ORF">L207DRAFT_117667</name>
</gene>
<sequence>MQVSENFSALQNARFLVIGPWMLITLCSLVLLGLSAPRRFLSIPVTHESHDIVCCVSDTLLSQSEEF</sequence>
<dbReference type="AlphaFoldDB" id="A0A2J6RAK9"/>
<keyword evidence="1" id="KW-0812">Transmembrane</keyword>
<dbReference type="EMBL" id="KZ613952">
    <property type="protein sequence ID" value="PMD35539.1"/>
    <property type="molecule type" value="Genomic_DNA"/>
</dbReference>
<keyword evidence="1" id="KW-1133">Transmembrane helix</keyword>
<evidence type="ECO:0000313" key="3">
    <source>
        <dbReference type="Proteomes" id="UP000235786"/>
    </source>
</evidence>
<feature type="transmembrane region" description="Helical" evidence="1">
    <location>
        <begin position="15"/>
        <end position="34"/>
    </location>
</feature>
<reference evidence="2 3" key="1">
    <citation type="submission" date="2016-04" db="EMBL/GenBank/DDBJ databases">
        <title>A degradative enzymes factory behind the ericoid mycorrhizal symbiosis.</title>
        <authorList>
            <consortium name="DOE Joint Genome Institute"/>
            <person name="Martino E."/>
            <person name="Morin E."/>
            <person name="Grelet G."/>
            <person name="Kuo A."/>
            <person name="Kohler A."/>
            <person name="Daghino S."/>
            <person name="Barry K."/>
            <person name="Choi C."/>
            <person name="Cichocki N."/>
            <person name="Clum A."/>
            <person name="Copeland A."/>
            <person name="Hainaut M."/>
            <person name="Haridas S."/>
            <person name="Labutti K."/>
            <person name="Lindquist E."/>
            <person name="Lipzen A."/>
            <person name="Khouja H.-R."/>
            <person name="Murat C."/>
            <person name="Ohm R."/>
            <person name="Olson A."/>
            <person name="Spatafora J."/>
            <person name="Veneault-Fourrey C."/>
            <person name="Henrissat B."/>
            <person name="Grigoriev I."/>
            <person name="Martin F."/>
            <person name="Perotto S."/>
        </authorList>
    </citation>
    <scope>NUCLEOTIDE SEQUENCE [LARGE SCALE GENOMIC DNA]</scope>
    <source>
        <strain evidence="2 3">F</strain>
    </source>
</reference>
<dbReference type="Proteomes" id="UP000235786">
    <property type="component" value="Unassembled WGS sequence"/>
</dbReference>
<evidence type="ECO:0000256" key="1">
    <source>
        <dbReference type="SAM" id="Phobius"/>
    </source>
</evidence>
<organism evidence="2 3">
    <name type="scientific">Hyaloscypha variabilis (strain UAMH 11265 / GT02V1 / F)</name>
    <name type="common">Meliniomyces variabilis</name>
    <dbReference type="NCBI Taxonomy" id="1149755"/>
    <lineage>
        <taxon>Eukaryota</taxon>
        <taxon>Fungi</taxon>
        <taxon>Dikarya</taxon>
        <taxon>Ascomycota</taxon>
        <taxon>Pezizomycotina</taxon>
        <taxon>Leotiomycetes</taxon>
        <taxon>Helotiales</taxon>
        <taxon>Hyaloscyphaceae</taxon>
        <taxon>Hyaloscypha</taxon>
        <taxon>Hyaloscypha variabilis</taxon>
    </lineage>
</organism>
<proteinExistence type="predicted"/>
<evidence type="ECO:0000313" key="2">
    <source>
        <dbReference type="EMBL" id="PMD35539.1"/>
    </source>
</evidence>